<dbReference type="PATRIC" id="fig|454.4.peg.1524"/>
<organism evidence="1 2">
    <name type="scientific">Legionella israelensis</name>
    <dbReference type="NCBI Taxonomy" id="454"/>
    <lineage>
        <taxon>Bacteria</taxon>
        <taxon>Pseudomonadati</taxon>
        <taxon>Pseudomonadota</taxon>
        <taxon>Gammaproteobacteria</taxon>
        <taxon>Legionellales</taxon>
        <taxon>Legionellaceae</taxon>
        <taxon>Legionella</taxon>
    </lineage>
</organism>
<proteinExistence type="predicted"/>
<name>A0A0W0VUV2_9GAMM</name>
<sequence>MIIRQYTHGDKVLAMNSKLDKIANPLNFYKNPIDVDKDKELTIGEKIKVLQNWLDDINLRQIAEAENMPSYHPSRYHMAEIEQLLRQYQNKA</sequence>
<protein>
    <submittedName>
        <fullName evidence="1">Uncharacterized protein</fullName>
    </submittedName>
</protein>
<reference evidence="1 2" key="1">
    <citation type="submission" date="2015-11" db="EMBL/GenBank/DDBJ databases">
        <title>Genomic analysis of 38 Legionella species identifies large and diverse effector repertoires.</title>
        <authorList>
            <person name="Burstein D."/>
            <person name="Amaro F."/>
            <person name="Zusman T."/>
            <person name="Lifshitz Z."/>
            <person name="Cohen O."/>
            <person name="Gilbert J.A."/>
            <person name="Pupko T."/>
            <person name="Shuman H.A."/>
            <person name="Segal G."/>
        </authorList>
    </citation>
    <scope>NUCLEOTIDE SEQUENCE [LARGE SCALE GENOMIC DNA]</scope>
    <source>
        <strain evidence="1 2">Bercovier 4</strain>
    </source>
</reference>
<evidence type="ECO:0000313" key="2">
    <source>
        <dbReference type="Proteomes" id="UP000054761"/>
    </source>
</evidence>
<dbReference type="AlphaFoldDB" id="A0A0W0VUV2"/>
<dbReference type="STRING" id="454.Lisr_1410"/>
<dbReference type="RefSeq" id="WP_058501758.1">
    <property type="nucleotide sequence ID" value="NZ_LNYH01000070.1"/>
</dbReference>
<accession>A0A0W0VUV2</accession>
<dbReference type="EMBL" id="LNYH01000070">
    <property type="protein sequence ID" value="KTD23729.1"/>
    <property type="molecule type" value="Genomic_DNA"/>
</dbReference>
<dbReference type="Proteomes" id="UP000054761">
    <property type="component" value="Unassembled WGS sequence"/>
</dbReference>
<evidence type="ECO:0000313" key="1">
    <source>
        <dbReference type="EMBL" id="KTD23729.1"/>
    </source>
</evidence>
<comment type="caution">
    <text evidence="1">The sequence shown here is derived from an EMBL/GenBank/DDBJ whole genome shotgun (WGS) entry which is preliminary data.</text>
</comment>
<keyword evidence="2" id="KW-1185">Reference proteome</keyword>
<gene>
    <name evidence="1" type="ORF">Lisr_1410</name>
</gene>